<proteinExistence type="predicted"/>
<organism evidence="3 4">
    <name type="scientific">Desulfohalobium retbaense (strain ATCC 49708 / DSM 5692 / JCM 16813 / HR100)</name>
    <dbReference type="NCBI Taxonomy" id="485915"/>
    <lineage>
        <taxon>Bacteria</taxon>
        <taxon>Pseudomonadati</taxon>
        <taxon>Thermodesulfobacteriota</taxon>
        <taxon>Desulfovibrionia</taxon>
        <taxon>Desulfovibrionales</taxon>
        <taxon>Desulfohalobiaceae</taxon>
        <taxon>Desulfohalobium</taxon>
    </lineage>
</organism>
<dbReference type="AlphaFoldDB" id="C8X4Q6"/>
<dbReference type="InterPro" id="IPR027417">
    <property type="entry name" value="P-loop_NTPase"/>
</dbReference>
<dbReference type="InterPro" id="IPR036779">
    <property type="entry name" value="LysM_dom_sf"/>
</dbReference>
<evidence type="ECO:0000259" key="2">
    <source>
        <dbReference type="PROSITE" id="PS51782"/>
    </source>
</evidence>
<dbReference type="PANTHER" id="PTHR35894">
    <property type="entry name" value="GENERAL SECRETION PATHWAY PROTEIN A-RELATED"/>
    <property type="match status" value="1"/>
</dbReference>
<dbReference type="HOGENOM" id="CLU_024918_0_0_7"/>
<reference evidence="3 4" key="2">
    <citation type="journal article" date="2010" name="Stand. Genomic Sci.">
        <title>Complete genome sequence of Desulfohalobium retbaense type strain (HR(100)).</title>
        <authorList>
            <person name="Spring S."/>
            <person name="Nolan M."/>
            <person name="Lapidus A."/>
            <person name="Glavina Del Rio T."/>
            <person name="Copeland A."/>
            <person name="Tice H."/>
            <person name="Cheng J.F."/>
            <person name="Lucas S."/>
            <person name="Land M."/>
            <person name="Chen F."/>
            <person name="Bruce D."/>
            <person name="Goodwin L."/>
            <person name="Pitluck S."/>
            <person name="Ivanova N."/>
            <person name="Mavromatis K."/>
            <person name="Mikhailova N."/>
            <person name="Pati A."/>
            <person name="Chen A."/>
            <person name="Palaniappan K."/>
            <person name="Hauser L."/>
            <person name="Chang Y.J."/>
            <person name="Jeffries C.D."/>
            <person name="Munk C."/>
            <person name="Kiss H."/>
            <person name="Chain P."/>
            <person name="Han C."/>
            <person name="Brettin T."/>
            <person name="Detter J.C."/>
            <person name="Schuler E."/>
            <person name="Goker M."/>
            <person name="Rohde M."/>
            <person name="Bristow J."/>
            <person name="Eisen J.A."/>
            <person name="Markowitz V."/>
            <person name="Hugenholtz P."/>
            <person name="Kyrpides N.C."/>
            <person name="Klenk H.P."/>
        </authorList>
    </citation>
    <scope>NUCLEOTIDE SEQUENCE [LARGE SCALE GENOMIC DNA]</scope>
    <source>
        <strain evidence="3 4">DSM 5692</strain>
    </source>
</reference>
<evidence type="ECO:0000256" key="1">
    <source>
        <dbReference type="SAM" id="MobiDB-lite"/>
    </source>
</evidence>
<dbReference type="PANTHER" id="PTHR35894:SF1">
    <property type="entry name" value="PHOSPHORIBULOKINASE _ URIDINE KINASE FAMILY"/>
    <property type="match status" value="1"/>
</dbReference>
<dbReference type="SMART" id="SM00257">
    <property type="entry name" value="LysM"/>
    <property type="match status" value="1"/>
</dbReference>
<evidence type="ECO:0000313" key="3">
    <source>
        <dbReference type="EMBL" id="ACV69279.1"/>
    </source>
</evidence>
<sequence length="549" mass="61993">MDYYKLLNLTREPFSNSPDPDLFFRSSKHADCLHNIEIALRLHRGLCVVCGEVGTGKTTICRHLLQSTVDDDSLEMHLILDPSFNDELEMLSTINSMFNGPGEAGQCQNAGQHKEMIKDYLFLQGVDRQKTIALLLDEGQKLTSTGAEILRELLNFETNSQKLVQILIFAQREIDQLLEQMPNFADRISLYHQLLPLSRKDTDLFIRYRLDRSCASDPEQKKVVFTRRALRLVHTMTGGYPRKIINLGHNILLTLIIKGTHKVTPAVVRHAARNLQALHCPLPWTRLFWCAGGMVILALLWTFNAIYTNSAFMDPTVFESLNRSTSEQSLSSTPPPDQEHNSQPAVLQPIQKKIHTSPLAKRSPEGAHAQGEPQNLPPTEFTPTPSPIDDQNPSLPQLLGSVHVNRNENLWNIAQGIYGTSSEDLLQELIQANPEIENPDIIHQGQQIHIPATGFEPAKENQQYWIVTSTHTKLDEAYDAMLDGPDRLRVLCTWDSKNGLQYHVVVKTPFRQSKQAKKTMQDVEYNIFAGAQVLDANNMYIGNIAQDIE</sequence>
<name>C8X4Q6_DESRD</name>
<dbReference type="Gene3D" id="3.40.50.300">
    <property type="entry name" value="P-loop containing nucleotide triphosphate hydrolases"/>
    <property type="match status" value="1"/>
</dbReference>
<dbReference type="PROSITE" id="PS51782">
    <property type="entry name" value="LYSM"/>
    <property type="match status" value="1"/>
</dbReference>
<feature type="region of interest" description="Disordered" evidence="1">
    <location>
        <begin position="356"/>
        <end position="398"/>
    </location>
</feature>
<dbReference type="eggNOG" id="COG3267">
    <property type="taxonomic scope" value="Bacteria"/>
</dbReference>
<dbReference type="RefSeq" id="WP_015752422.1">
    <property type="nucleotide sequence ID" value="NC_013223.1"/>
</dbReference>
<dbReference type="Proteomes" id="UP000001052">
    <property type="component" value="Chromosome"/>
</dbReference>
<dbReference type="InterPro" id="IPR049945">
    <property type="entry name" value="AAA_22"/>
</dbReference>
<feature type="region of interest" description="Disordered" evidence="1">
    <location>
        <begin position="323"/>
        <end position="344"/>
    </location>
</feature>
<feature type="domain" description="LysM" evidence="2">
    <location>
        <begin position="400"/>
        <end position="450"/>
    </location>
</feature>
<dbReference type="GO" id="GO:0016887">
    <property type="term" value="F:ATP hydrolysis activity"/>
    <property type="evidence" value="ECO:0007669"/>
    <property type="project" value="InterPro"/>
</dbReference>
<dbReference type="eggNOG" id="COG1388">
    <property type="taxonomic scope" value="Bacteria"/>
</dbReference>
<evidence type="ECO:0000313" key="4">
    <source>
        <dbReference type="Proteomes" id="UP000001052"/>
    </source>
</evidence>
<dbReference type="EMBL" id="CP001734">
    <property type="protein sequence ID" value="ACV69279.1"/>
    <property type="molecule type" value="Genomic_DNA"/>
</dbReference>
<dbReference type="Pfam" id="PF13401">
    <property type="entry name" value="AAA_22"/>
    <property type="match status" value="1"/>
</dbReference>
<accession>C8X4Q6</accession>
<dbReference type="SUPFAM" id="SSF52540">
    <property type="entry name" value="P-loop containing nucleoside triphosphate hydrolases"/>
    <property type="match status" value="1"/>
</dbReference>
<dbReference type="OrthoDB" id="5416002at2"/>
<dbReference type="KEGG" id="drt:Dret_1995"/>
<gene>
    <name evidence="3" type="ordered locus">Dret_1995</name>
</gene>
<dbReference type="STRING" id="485915.Dret_1995"/>
<protein>
    <submittedName>
        <fullName evidence="3">Peptidoglycan-binding lysin domain protein</fullName>
    </submittedName>
</protein>
<keyword evidence="4" id="KW-1185">Reference proteome</keyword>
<reference evidence="4" key="1">
    <citation type="submission" date="2009-09" db="EMBL/GenBank/DDBJ databases">
        <title>The complete chromosome of Desulfohalobium retbaense DSM 5692.</title>
        <authorList>
            <consortium name="US DOE Joint Genome Institute (JGI-PGF)"/>
            <person name="Lucas S."/>
            <person name="Copeland A."/>
            <person name="Lapidus A."/>
            <person name="Glavina del Rio T."/>
            <person name="Dalin E."/>
            <person name="Tice H."/>
            <person name="Bruce D."/>
            <person name="Goodwin L."/>
            <person name="Pitluck S."/>
            <person name="Kyrpides N."/>
            <person name="Mavromatis K."/>
            <person name="Ivanova N."/>
            <person name="Mikhailova N."/>
            <person name="Munk A.C."/>
            <person name="Brettin T."/>
            <person name="Detter J.C."/>
            <person name="Han C."/>
            <person name="Tapia R."/>
            <person name="Larimer F."/>
            <person name="Land M."/>
            <person name="Hauser L."/>
            <person name="Markowitz V."/>
            <person name="Cheng J.-F."/>
            <person name="Hugenholtz P."/>
            <person name="Woyke T."/>
            <person name="Wu D."/>
            <person name="Spring S."/>
            <person name="Klenk H.-P."/>
            <person name="Eisen J.A."/>
        </authorList>
    </citation>
    <scope>NUCLEOTIDE SEQUENCE [LARGE SCALE GENOMIC DNA]</scope>
    <source>
        <strain evidence="4">DSM 5692</strain>
    </source>
</reference>
<dbReference type="Gene3D" id="3.10.350.10">
    <property type="entry name" value="LysM domain"/>
    <property type="match status" value="1"/>
</dbReference>
<dbReference type="InterPro" id="IPR052026">
    <property type="entry name" value="ExeA_AAA_ATPase_DNA-bind"/>
</dbReference>
<dbReference type="InterPro" id="IPR018392">
    <property type="entry name" value="LysM"/>
</dbReference>
<feature type="compositionally biased region" description="Polar residues" evidence="1">
    <location>
        <begin position="323"/>
        <end position="332"/>
    </location>
</feature>